<feature type="chain" id="PRO_5046838843" evidence="1">
    <location>
        <begin position="35"/>
        <end position="167"/>
    </location>
</feature>
<feature type="signal peptide" evidence="1">
    <location>
        <begin position="1"/>
        <end position="34"/>
    </location>
</feature>
<evidence type="ECO:0000313" key="3">
    <source>
        <dbReference type="EMBL" id="SDG48749.1"/>
    </source>
</evidence>
<sequence>MLIIRAPEGCRRLTRRVAATSLAIILCGAGAAHAAPRAPSESVVVMVDHAKVVRLPEKAQTVVVGNPAIADVSMQRNGVMIVTGKSFGVTNLIALDASGTLLAESLVRVGSASDAVLTVQRGMDRESYACSPDCQPSVQMGDAKDYFAGVAGQAAARNMLATGGPKK</sequence>
<evidence type="ECO:0000259" key="2">
    <source>
        <dbReference type="Pfam" id="PF13629"/>
    </source>
</evidence>
<evidence type="ECO:0000313" key="4">
    <source>
        <dbReference type="Proteomes" id="UP000199468"/>
    </source>
</evidence>
<keyword evidence="1" id="KW-0732">Signal</keyword>
<dbReference type="Pfam" id="PF13629">
    <property type="entry name" value="T2SS-T3SS_pil_N"/>
    <property type="match status" value="1"/>
</dbReference>
<organism evidence="3 4">
    <name type="scientific">Bosea robiniae</name>
    <dbReference type="NCBI Taxonomy" id="1036780"/>
    <lineage>
        <taxon>Bacteria</taxon>
        <taxon>Pseudomonadati</taxon>
        <taxon>Pseudomonadota</taxon>
        <taxon>Alphaproteobacteria</taxon>
        <taxon>Hyphomicrobiales</taxon>
        <taxon>Boseaceae</taxon>
        <taxon>Bosea</taxon>
    </lineage>
</organism>
<feature type="domain" description="Pilus formation protein N-terminal" evidence="2">
    <location>
        <begin position="40"/>
        <end position="109"/>
    </location>
</feature>
<reference evidence="3 4" key="1">
    <citation type="submission" date="2016-10" db="EMBL/GenBank/DDBJ databases">
        <authorList>
            <person name="Varghese N."/>
            <person name="Submissions S."/>
        </authorList>
    </citation>
    <scope>NUCLEOTIDE SEQUENCE [LARGE SCALE GENOMIC DNA]</scope>
    <source>
        <strain evidence="3 4">DSM 26672</strain>
    </source>
</reference>
<dbReference type="EMBL" id="FNBZ01000004">
    <property type="protein sequence ID" value="SDG48749.1"/>
    <property type="molecule type" value="Genomic_DNA"/>
</dbReference>
<accession>A0ABY0NZR6</accession>
<comment type="caution">
    <text evidence="3">The sequence shown here is derived from an EMBL/GenBank/DDBJ whole genome shotgun (WGS) entry which is preliminary data.</text>
</comment>
<dbReference type="Proteomes" id="UP000199468">
    <property type="component" value="Unassembled WGS sequence"/>
</dbReference>
<evidence type="ECO:0000256" key="1">
    <source>
        <dbReference type="SAM" id="SignalP"/>
    </source>
</evidence>
<protein>
    <submittedName>
        <fullName evidence="3">Pilus formation protein N terminal region</fullName>
    </submittedName>
</protein>
<name>A0ABY0NZR6_9HYPH</name>
<dbReference type="RefSeq" id="WP_082617747.1">
    <property type="nucleotide sequence ID" value="NZ_FNBZ01000004.1"/>
</dbReference>
<keyword evidence="4" id="KW-1185">Reference proteome</keyword>
<dbReference type="InterPro" id="IPR032789">
    <property type="entry name" value="T2SS-T3SS_pil_N"/>
</dbReference>
<proteinExistence type="predicted"/>
<gene>
    <name evidence="3" type="ORF">SAMN05421844_104148</name>
</gene>